<protein>
    <submittedName>
        <fullName evidence="2">Uncharacterized protein</fullName>
    </submittedName>
</protein>
<keyword evidence="1" id="KW-1133">Transmembrane helix</keyword>
<dbReference type="EMBL" id="QSKF01000002">
    <property type="protein sequence ID" value="RHE41361.1"/>
    <property type="molecule type" value="Genomic_DNA"/>
</dbReference>
<keyword evidence="1" id="KW-0812">Transmembrane</keyword>
<accession>A0A414JA26</accession>
<feature type="transmembrane region" description="Helical" evidence="1">
    <location>
        <begin position="103"/>
        <end position="123"/>
    </location>
</feature>
<dbReference type="Proteomes" id="UP000283745">
    <property type="component" value="Unassembled WGS sequence"/>
</dbReference>
<dbReference type="RefSeq" id="WP_118050080.1">
    <property type="nucleotide sequence ID" value="NZ_CABJFK010000002.1"/>
</dbReference>
<evidence type="ECO:0000313" key="3">
    <source>
        <dbReference type="Proteomes" id="UP000283745"/>
    </source>
</evidence>
<keyword evidence="1" id="KW-0472">Membrane</keyword>
<dbReference type="AlphaFoldDB" id="A0A414JA26"/>
<evidence type="ECO:0000256" key="1">
    <source>
        <dbReference type="SAM" id="Phobius"/>
    </source>
</evidence>
<name>A0A414JA26_9FIRM</name>
<organism evidence="2 3">
    <name type="scientific">Blautia obeum</name>
    <dbReference type="NCBI Taxonomy" id="40520"/>
    <lineage>
        <taxon>Bacteria</taxon>
        <taxon>Bacillati</taxon>
        <taxon>Bacillota</taxon>
        <taxon>Clostridia</taxon>
        <taxon>Lachnospirales</taxon>
        <taxon>Lachnospiraceae</taxon>
        <taxon>Blautia</taxon>
    </lineage>
</organism>
<evidence type="ECO:0000313" key="2">
    <source>
        <dbReference type="EMBL" id="RHE41361.1"/>
    </source>
</evidence>
<comment type="caution">
    <text evidence="2">The sequence shown here is derived from an EMBL/GenBank/DDBJ whole genome shotgun (WGS) entry which is preliminary data.</text>
</comment>
<feature type="transmembrane region" description="Helical" evidence="1">
    <location>
        <begin position="74"/>
        <end position="91"/>
    </location>
</feature>
<gene>
    <name evidence="2" type="ORF">DW740_03370</name>
</gene>
<sequence length="155" mass="17961">MDLEEIFQSCNNVVIEEAGNVIDEKSNHTLQYEQKHNVVLPPEEKKIAINISAIRKIRYECACAKENKFTYAELWLGLSTLFFGAFFSALISKIPYKVNFLSIFFYSVCPVLGGIFGVAYFFCRKNNNRDIVQLAEKIEEYIIDPEDMEETRNEH</sequence>
<proteinExistence type="predicted"/>
<reference evidence="2 3" key="1">
    <citation type="submission" date="2018-08" db="EMBL/GenBank/DDBJ databases">
        <title>A genome reference for cultivated species of the human gut microbiota.</title>
        <authorList>
            <person name="Zou Y."/>
            <person name="Xue W."/>
            <person name="Luo G."/>
        </authorList>
    </citation>
    <scope>NUCLEOTIDE SEQUENCE [LARGE SCALE GENOMIC DNA]</scope>
    <source>
        <strain evidence="2 3">AM28-23</strain>
    </source>
</reference>